<name>A0ABS3N1Q6_9BACI</name>
<comment type="caution">
    <text evidence="1">The sequence shown here is derived from an EMBL/GenBank/DDBJ whole genome shotgun (WGS) entry which is preliminary data.</text>
</comment>
<keyword evidence="2" id="KW-1185">Reference proteome</keyword>
<dbReference type="InterPro" id="IPR023393">
    <property type="entry name" value="START-like_dom_sf"/>
</dbReference>
<accession>A0ABS3N1Q6</accession>
<dbReference type="RefSeq" id="WP_207977802.1">
    <property type="nucleotide sequence ID" value="NZ_JAGDEL010000006.1"/>
</dbReference>
<evidence type="ECO:0000313" key="1">
    <source>
        <dbReference type="EMBL" id="MBO1512113.1"/>
    </source>
</evidence>
<gene>
    <name evidence="1" type="ORF">I7822_10600</name>
</gene>
<organism evidence="1 2">
    <name type="scientific">Metabacillus bambusae</name>
    <dbReference type="NCBI Taxonomy" id="2795218"/>
    <lineage>
        <taxon>Bacteria</taxon>
        <taxon>Bacillati</taxon>
        <taxon>Bacillota</taxon>
        <taxon>Bacilli</taxon>
        <taxon>Bacillales</taxon>
        <taxon>Bacillaceae</taxon>
        <taxon>Metabacillus</taxon>
    </lineage>
</organism>
<dbReference type="Proteomes" id="UP000663981">
    <property type="component" value="Unassembled WGS sequence"/>
</dbReference>
<reference evidence="1 2" key="1">
    <citation type="submission" date="2021-03" db="EMBL/GenBank/DDBJ databases">
        <title>Whole genome sequence of Metabacillus bambusae BG109.</title>
        <authorList>
            <person name="Jeong J.W."/>
        </authorList>
    </citation>
    <scope>NUCLEOTIDE SEQUENCE [LARGE SCALE GENOMIC DNA]</scope>
    <source>
        <strain evidence="1 2">BG109</strain>
    </source>
</reference>
<sequence>MPSELYKVEVNLPIHSIWEFVSVMDNWAPLVPGYIEHEILNDSESIWKFKTDLGVIKKKIELKVDITDWIKPKKVIFNLTGINEKVTGKGFFEAQIIDANNTLMTGYLEITPEGKMAKLINSKLKKNLNELTKELTEAIIAKIKEDEHALR</sequence>
<dbReference type="EMBL" id="JAGDEL010000006">
    <property type="protein sequence ID" value="MBO1512113.1"/>
    <property type="molecule type" value="Genomic_DNA"/>
</dbReference>
<dbReference type="InterPro" id="IPR010419">
    <property type="entry name" value="CO_DH_gsu"/>
</dbReference>
<dbReference type="CDD" id="cd07812">
    <property type="entry name" value="SRPBCC"/>
    <property type="match status" value="1"/>
</dbReference>
<protein>
    <submittedName>
        <fullName evidence="1">SRPBCC family protein</fullName>
    </submittedName>
</protein>
<evidence type="ECO:0000313" key="2">
    <source>
        <dbReference type="Proteomes" id="UP000663981"/>
    </source>
</evidence>
<dbReference type="Pfam" id="PF06240">
    <property type="entry name" value="COXG"/>
    <property type="match status" value="1"/>
</dbReference>
<dbReference type="SUPFAM" id="SSF55961">
    <property type="entry name" value="Bet v1-like"/>
    <property type="match status" value="1"/>
</dbReference>
<dbReference type="Gene3D" id="3.30.530.20">
    <property type="match status" value="1"/>
</dbReference>
<proteinExistence type="predicted"/>